<name>A0A812LAB4_9DINO</name>
<keyword evidence="2" id="KW-1185">Reference proteome</keyword>
<gene>
    <name evidence="1" type="primary">PARP14</name>
    <name evidence="1" type="ORF">SNEC2469_LOCUS4424</name>
</gene>
<dbReference type="AlphaFoldDB" id="A0A812LAB4"/>
<accession>A0A812LAB4</accession>
<dbReference type="Gene3D" id="3.90.228.10">
    <property type="match status" value="1"/>
</dbReference>
<comment type="caution">
    <text evidence="1">The sequence shown here is derived from an EMBL/GenBank/DDBJ whole genome shotgun (WGS) entry which is preliminary data.</text>
</comment>
<protein>
    <submittedName>
        <fullName evidence="1">PARP14 protein</fullName>
    </submittedName>
</protein>
<organism evidence="1 2">
    <name type="scientific">Symbiodinium necroappetens</name>
    <dbReference type="NCBI Taxonomy" id="1628268"/>
    <lineage>
        <taxon>Eukaryota</taxon>
        <taxon>Sar</taxon>
        <taxon>Alveolata</taxon>
        <taxon>Dinophyceae</taxon>
        <taxon>Suessiales</taxon>
        <taxon>Symbiodiniaceae</taxon>
        <taxon>Symbiodinium</taxon>
    </lineage>
</organism>
<evidence type="ECO:0000313" key="1">
    <source>
        <dbReference type="EMBL" id="CAE7241778.1"/>
    </source>
</evidence>
<proteinExistence type="predicted"/>
<sequence length="55" mass="5995">MTGVPCLGDPDHKGVLPFRNKPHRYNCSVDSLSSPEIFIVQHPGSALPAYLITFA</sequence>
<evidence type="ECO:0000313" key="2">
    <source>
        <dbReference type="Proteomes" id="UP000601435"/>
    </source>
</evidence>
<dbReference type="EMBL" id="CAJNJA010008948">
    <property type="protein sequence ID" value="CAE7241778.1"/>
    <property type="molecule type" value="Genomic_DNA"/>
</dbReference>
<dbReference type="Proteomes" id="UP000601435">
    <property type="component" value="Unassembled WGS sequence"/>
</dbReference>
<reference evidence="1" key="1">
    <citation type="submission" date="2021-02" db="EMBL/GenBank/DDBJ databases">
        <authorList>
            <person name="Dougan E. K."/>
            <person name="Rhodes N."/>
            <person name="Thang M."/>
            <person name="Chan C."/>
        </authorList>
    </citation>
    <scope>NUCLEOTIDE SEQUENCE</scope>
</reference>
<dbReference type="OrthoDB" id="6133115at2759"/>